<keyword evidence="6" id="KW-0732">Signal</keyword>
<evidence type="ECO:0000256" key="4">
    <source>
        <dbReference type="ARBA" id="ARBA00022900"/>
    </source>
</evidence>
<sequence length="84" mass="9162">MKAAGVFLLLCLALCSYPGNAELDDAADTGTEATCSNYDLKKGCTKIFDPVCGTDNILYSNECSLCFQNLQRNTNVRIKKRGKC</sequence>
<name>A0A8B7IJL4_9AVES</name>
<dbReference type="InterPro" id="IPR036058">
    <property type="entry name" value="Kazal_dom_sf"/>
</dbReference>
<protein>
    <submittedName>
        <fullName evidence="9">Pancreatic secretory trypsin inhibitor</fullName>
    </submittedName>
</protein>
<dbReference type="Pfam" id="PF00050">
    <property type="entry name" value="Kazal_1"/>
    <property type="match status" value="1"/>
</dbReference>
<comment type="subcellular location">
    <subcellularLocation>
        <location evidence="1">Secreted</location>
    </subcellularLocation>
</comment>
<feature type="domain" description="Kazal-like" evidence="7">
    <location>
        <begin position="29"/>
        <end position="84"/>
    </location>
</feature>
<evidence type="ECO:0000256" key="2">
    <source>
        <dbReference type="ARBA" id="ARBA00022525"/>
    </source>
</evidence>
<evidence type="ECO:0000256" key="6">
    <source>
        <dbReference type="SAM" id="SignalP"/>
    </source>
</evidence>
<dbReference type="RefSeq" id="XP_013799075.1">
    <property type="nucleotide sequence ID" value="XM_013943621.1"/>
</dbReference>
<evidence type="ECO:0000259" key="7">
    <source>
        <dbReference type="PROSITE" id="PS51465"/>
    </source>
</evidence>
<dbReference type="KEGG" id="aam:106485288"/>
<dbReference type="GO" id="GO:0004867">
    <property type="term" value="F:serine-type endopeptidase inhibitor activity"/>
    <property type="evidence" value="ECO:0007669"/>
    <property type="project" value="UniProtKB-KW"/>
</dbReference>
<keyword evidence="2" id="KW-0964">Secreted</keyword>
<dbReference type="PROSITE" id="PS00282">
    <property type="entry name" value="KAZAL_1"/>
    <property type="match status" value="1"/>
</dbReference>
<dbReference type="GO" id="GO:0005576">
    <property type="term" value="C:extracellular region"/>
    <property type="evidence" value="ECO:0007669"/>
    <property type="project" value="UniProtKB-SubCell"/>
</dbReference>
<dbReference type="AlphaFoldDB" id="A0A8B7IJL4"/>
<proteinExistence type="predicted"/>
<dbReference type="PANTHER" id="PTHR21312">
    <property type="entry name" value="SERINE PROTEASE INHIBITOR"/>
    <property type="match status" value="1"/>
</dbReference>
<dbReference type="SUPFAM" id="SSF100895">
    <property type="entry name" value="Kazal-type serine protease inhibitors"/>
    <property type="match status" value="1"/>
</dbReference>
<keyword evidence="4" id="KW-0722">Serine protease inhibitor</keyword>
<dbReference type="PANTHER" id="PTHR21312:SF27">
    <property type="entry name" value="SERINE PROTEASE INHIBITOR KAZAL-TYPE 1"/>
    <property type="match status" value="1"/>
</dbReference>
<dbReference type="SMART" id="SM00280">
    <property type="entry name" value="KAZAL"/>
    <property type="match status" value="1"/>
</dbReference>
<gene>
    <name evidence="9" type="primary">LOC106485288</name>
</gene>
<accession>A0A8B7IJL4</accession>
<keyword evidence="5" id="KW-1015">Disulfide bond</keyword>
<dbReference type="Gene3D" id="3.30.60.30">
    <property type="match status" value="1"/>
</dbReference>
<dbReference type="PROSITE" id="PS51465">
    <property type="entry name" value="KAZAL_2"/>
    <property type="match status" value="1"/>
</dbReference>
<dbReference type="Proteomes" id="UP001652627">
    <property type="component" value="Chromosome 14"/>
</dbReference>
<feature type="chain" id="PRO_5034828474" evidence="6">
    <location>
        <begin position="22"/>
        <end position="84"/>
    </location>
</feature>
<evidence type="ECO:0000313" key="9">
    <source>
        <dbReference type="RefSeq" id="XP_013799075.1"/>
    </source>
</evidence>
<organism evidence="8 9">
    <name type="scientific">Apteryx mantelli</name>
    <name type="common">North Island brown kiwi</name>
    <dbReference type="NCBI Taxonomy" id="2696672"/>
    <lineage>
        <taxon>Eukaryota</taxon>
        <taxon>Metazoa</taxon>
        <taxon>Chordata</taxon>
        <taxon>Craniata</taxon>
        <taxon>Vertebrata</taxon>
        <taxon>Euteleostomi</taxon>
        <taxon>Archelosauria</taxon>
        <taxon>Archosauria</taxon>
        <taxon>Dinosauria</taxon>
        <taxon>Saurischia</taxon>
        <taxon>Theropoda</taxon>
        <taxon>Coelurosauria</taxon>
        <taxon>Aves</taxon>
        <taxon>Palaeognathae</taxon>
        <taxon>Apterygiformes</taxon>
        <taxon>Apterygidae</taxon>
        <taxon>Apteryx</taxon>
    </lineage>
</organism>
<evidence type="ECO:0000313" key="8">
    <source>
        <dbReference type="Proteomes" id="UP001652627"/>
    </source>
</evidence>
<evidence type="ECO:0000256" key="5">
    <source>
        <dbReference type="ARBA" id="ARBA00023157"/>
    </source>
</evidence>
<reference evidence="9" key="1">
    <citation type="submission" date="2025-08" db="UniProtKB">
        <authorList>
            <consortium name="RefSeq"/>
        </authorList>
    </citation>
    <scope>IDENTIFICATION</scope>
    <source>
        <tissue evidence="9">Blood</tissue>
    </source>
</reference>
<keyword evidence="3" id="KW-0646">Protease inhibitor</keyword>
<dbReference type="CDD" id="cd01327">
    <property type="entry name" value="KAZAL_PSTI"/>
    <property type="match status" value="1"/>
</dbReference>
<dbReference type="OrthoDB" id="126772at2759"/>
<evidence type="ECO:0000256" key="1">
    <source>
        <dbReference type="ARBA" id="ARBA00004613"/>
    </source>
</evidence>
<dbReference type="InterPro" id="IPR002350">
    <property type="entry name" value="Kazal_dom"/>
</dbReference>
<feature type="signal peptide" evidence="6">
    <location>
        <begin position="1"/>
        <end position="21"/>
    </location>
</feature>
<keyword evidence="8" id="KW-1185">Reference proteome</keyword>
<evidence type="ECO:0000256" key="3">
    <source>
        <dbReference type="ARBA" id="ARBA00022690"/>
    </source>
</evidence>